<proteinExistence type="predicted"/>
<organism evidence="3 4">
    <name type="scientific">Faunimonas pinastri</name>
    <dbReference type="NCBI Taxonomy" id="1855383"/>
    <lineage>
        <taxon>Bacteria</taxon>
        <taxon>Pseudomonadati</taxon>
        <taxon>Pseudomonadota</taxon>
        <taxon>Alphaproteobacteria</taxon>
        <taxon>Hyphomicrobiales</taxon>
        <taxon>Afifellaceae</taxon>
        <taxon>Faunimonas</taxon>
    </lineage>
</organism>
<evidence type="ECO:0000256" key="2">
    <source>
        <dbReference type="SAM" id="SignalP"/>
    </source>
</evidence>
<dbReference type="AlphaFoldDB" id="A0A1H9KDE0"/>
<dbReference type="RefSeq" id="WP_143061969.1">
    <property type="nucleotide sequence ID" value="NZ_FOFG01000009.1"/>
</dbReference>
<feature type="compositionally biased region" description="Low complexity" evidence="1">
    <location>
        <begin position="39"/>
        <end position="70"/>
    </location>
</feature>
<reference evidence="3 4" key="1">
    <citation type="submission" date="2016-10" db="EMBL/GenBank/DDBJ databases">
        <authorList>
            <person name="de Groot N.N."/>
        </authorList>
    </citation>
    <scope>NUCLEOTIDE SEQUENCE [LARGE SCALE GENOMIC DNA]</scope>
    <source>
        <strain evidence="3 4">A52C2</strain>
    </source>
</reference>
<keyword evidence="2" id="KW-0732">Signal</keyword>
<sequence length="139" mass="14023">MNIRLLLFLGAMSLSAVAGGPAFAQLNSAGPGPAINPINPGPVIIPDGNVRPRLTTRPPIGPRIPIQQPRRVTRSSAAPASPGNGNDRQFRSPEPGSRPARFGSTCVAPGGYSAPLGGGSLALGTACSIPGHGSGYVRP</sequence>
<feature type="region of interest" description="Disordered" evidence="1">
    <location>
        <begin position="39"/>
        <end position="109"/>
    </location>
</feature>
<dbReference type="STRING" id="1855383.SAMN05216548_109165"/>
<keyword evidence="4" id="KW-1185">Reference proteome</keyword>
<evidence type="ECO:0000313" key="3">
    <source>
        <dbReference type="EMBL" id="SEQ97160.1"/>
    </source>
</evidence>
<feature type="signal peptide" evidence="2">
    <location>
        <begin position="1"/>
        <end position="24"/>
    </location>
</feature>
<feature type="chain" id="PRO_5011628956" evidence="2">
    <location>
        <begin position="25"/>
        <end position="139"/>
    </location>
</feature>
<dbReference type="Proteomes" id="UP000199647">
    <property type="component" value="Unassembled WGS sequence"/>
</dbReference>
<accession>A0A1H9KDE0</accession>
<gene>
    <name evidence="3" type="ORF">SAMN05216548_109165</name>
</gene>
<evidence type="ECO:0000313" key="4">
    <source>
        <dbReference type="Proteomes" id="UP000199647"/>
    </source>
</evidence>
<feature type="compositionally biased region" description="Polar residues" evidence="1">
    <location>
        <begin position="75"/>
        <end position="87"/>
    </location>
</feature>
<evidence type="ECO:0000256" key="1">
    <source>
        <dbReference type="SAM" id="MobiDB-lite"/>
    </source>
</evidence>
<dbReference type="EMBL" id="FOFG01000009">
    <property type="protein sequence ID" value="SEQ97160.1"/>
    <property type="molecule type" value="Genomic_DNA"/>
</dbReference>
<protein>
    <submittedName>
        <fullName evidence="3">Uncharacterized protein</fullName>
    </submittedName>
</protein>
<name>A0A1H9KDE0_9HYPH</name>